<organism evidence="2">
    <name type="scientific">Siphoviridae sp. ctquf9</name>
    <dbReference type="NCBI Taxonomy" id="2826470"/>
    <lineage>
        <taxon>Viruses</taxon>
        <taxon>Duplodnaviria</taxon>
        <taxon>Heunggongvirae</taxon>
        <taxon>Uroviricota</taxon>
        <taxon>Caudoviricetes</taxon>
    </lineage>
</organism>
<feature type="compositionally biased region" description="Polar residues" evidence="1">
    <location>
        <begin position="162"/>
        <end position="172"/>
    </location>
</feature>
<proteinExistence type="predicted"/>
<evidence type="ECO:0000313" key="2">
    <source>
        <dbReference type="EMBL" id="DAD77034.1"/>
    </source>
</evidence>
<accession>A0A8S5M471</accession>
<protein>
    <submittedName>
        <fullName evidence="2">Uncharacterized protein</fullName>
    </submittedName>
</protein>
<name>A0A8S5M471_9CAUD</name>
<feature type="region of interest" description="Disordered" evidence="1">
    <location>
        <begin position="156"/>
        <end position="178"/>
    </location>
</feature>
<evidence type="ECO:0000256" key="1">
    <source>
        <dbReference type="SAM" id="MobiDB-lite"/>
    </source>
</evidence>
<reference evidence="2" key="1">
    <citation type="journal article" date="2021" name="Proc. Natl. Acad. Sci. U.S.A.">
        <title>A Catalog of Tens of Thousands of Viruses from Human Metagenomes Reveals Hidden Associations with Chronic Diseases.</title>
        <authorList>
            <person name="Tisza M.J."/>
            <person name="Buck C.B."/>
        </authorList>
    </citation>
    <scope>NUCLEOTIDE SEQUENCE</scope>
    <source>
        <strain evidence="2">Ctquf9</strain>
    </source>
</reference>
<dbReference type="EMBL" id="BK014815">
    <property type="protein sequence ID" value="DAD77034.1"/>
    <property type="molecule type" value="Genomic_DNA"/>
</dbReference>
<sequence>MSENKKAVQLGEGVADNIKQAANQELSDIGKMLIGVFANFAKEKIQGINLDELFSKKNEEELVALWSNQLAEKSLIPKGYAGLPEELLIANMHQEGYLDGLYAGYALAMMALVDNDAPKNLILSVRDEIRPNLIGQHFNNRDEFYKRYKDEKYSWVDKADKSNNNQEQSENLVMNKKE</sequence>